<organism evidence="1 2">
    <name type="scientific">Undibacterium parvum</name>
    <dbReference type="NCBI Taxonomy" id="401471"/>
    <lineage>
        <taxon>Bacteria</taxon>
        <taxon>Pseudomonadati</taxon>
        <taxon>Pseudomonadota</taxon>
        <taxon>Betaproteobacteria</taxon>
        <taxon>Burkholderiales</taxon>
        <taxon>Oxalobacteraceae</taxon>
        <taxon>Undibacterium</taxon>
    </lineage>
</organism>
<dbReference type="Proteomes" id="UP000275663">
    <property type="component" value="Chromosome"/>
</dbReference>
<evidence type="ECO:0000313" key="2">
    <source>
        <dbReference type="Proteomes" id="UP000275663"/>
    </source>
</evidence>
<protein>
    <submittedName>
        <fullName evidence="1">Uncharacterized protein</fullName>
    </submittedName>
</protein>
<dbReference type="EMBL" id="CP034464">
    <property type="protein sequence ID" value="AZP12101.1"/>
    <property type="molecule type" value="Genomic_DNA"/>
</dbReference>
<reference evidence="1 2" key="1">
    <citation type="journal article" date="2011" name="Int. J. Syst. Evol. Microbiol.">
        <title>Description of Undibacterium oligocarboniphilum sp. nov., isolated from purified water, and Undibacterium pigrum strain CCUG 49012 as the type strain of Undibacterium parvum sp. nov., and emended descriptions of the genus Undibacterium and the species Undibacterium pigrum.</title>
        <authorList>
            <person name="Eder W."/>
            <person name="Wanner G."/>
            <person name="Ludwig W."/>
            <person name="Busse H.J."/>
            <person name="Ziemke-Kageler F."/>
            <person name="Lang E."/>
        </authorList>
    </citation>
    <scope>NUCLEOTIDE SEQUENCE [LARGE SCALE GENOMIC DNA]</scope>
    <source>
        <strain evidence="1 2">DSM 23061</strain>
    </source>
</reference>
<dbReference type="KEGG" id="upv:EJN92_08875"/>
<dbReference type="OrthoDB" id="6504658at2"/>
<keyword evidence="2" id="KW-1185">Reference proteome</keyword>
<proteinExistence type="predicted"/>
<accession>A0A3S9HJ26</accession>
<dbReference type="AlphaFoldDB" id="A0A3S9HJ26"/>
<gene>
    <name evidence="1" type="ORF">EJN92_08875</name>
</gene>
<sequence length="180" mass="19992">MHNSDFQIELVTHFNQIRHQLTDPGQITVLHLAAELVGIASGSGMGPPETQILALGAQRSAREYFRLTPPGRQEFELAIERVEDEIIRASKLLPLHAKLYSSDQLVRQIALLAGVPDSAFMLLDLETMERCFSRLAAVIQGQPATHEGIPLDNNFAATLLILREFMHHLSFSSICILRGV</sequence>
<dbReference type="RefSeq" id="WP_126127483.1">
    <property type="nucleotide sequence ID" value="NZ_CP034464.1"/>
</dbReference>
<name>A0A3S9HJ26_9BURK</name>
<evidence type="ECO:0000313" key="1">
    <source>
        <dbReference type="EMBL" id="AZP12101.1"/>
    </source>
</evidence>